<keyword evidence="4" id="KW-1185">Reference proteome</keyword>
<dbReference type="InterPro" id="IPR010987">
    <property type="entry name" value="Glutathione-S-Trfase_C-like"/>
</dbReference>
<dbReference type="CDD" id="cd03192">
    <property type="entry name" value="GST_C_Sigma_like"/>
    <property type="match status" value="1"/>
</dbReference>
<evidence type="ECO:0000313" key="4">
    <source>
        <dbReference type="Proteomes" id="UP000292052"/>
    </source>
</evidence>
<dbReference type="SUPFAM" id="SSF47616">
    <property type="entry name" value="GST C-terminal domain-like"/>
    <property type="match status" value="1"/>
</dbReference>
<protein>
    <submittedName>
        <fullName evidence="3">GST C domain containing protein</fullName>
    </submittedName>
</protein>
<feature type="compositionally biased region" description="Basic residues" evidence="1">
    <location>
        <begin position="22"/>
        <end position="35"/>
    </location>
</feature>
<reference evidence="3 4" key="1">
    <citation type="submission" date="2017-03" db="EMBL/GenBank/DDBJ databases">
        <title>Genome of the blue death feigning beetle - Asbolus verrucosus.</title>
        <authorList>
            <person name="Rider S.D."/>
        </authorList>
    </citation>
    <scope>NUCLEOTIDE SEQUENCE [LARGE SCALE GENOMIC DNA]</scope>
    <source>
        <strain evidence="3">Butters</strain>
        <tissue evidence="3">Head and leg muscle</tissue>
    </source>
</reference>
<evidence type="ECO:0000256" key="1">
    <source>
        <dbReference type="SAM" id="MobiDB-lite"/>
    </source>
</evidence>
<gene>
    <name evidence="3" type="ORF">BDFB_014200</name>
</gene>
<evidence type="ECO:0000259" key="2">
    <source>
        <dbReference type="PROSITE" id="PS50405"/>
    </source>
</evidence>
<sequence>MSVWNGTNGHNSKKNAPLSFTKRTKKRKKPSKKPSKVLKETIPYYLTRLDAIVQKNKGHLALGRLTWIDLYFACSVPNYTSFARNDILSKYPNLKTLQNKVYAISVIKSWIETCPKTEF</sequence>
<dbReference type="Pfam" id="PF14497">
    <property type="entry name" value="GST_C_3"/>
    <property type="match status" value="1"/>
</dbReference>
<dbReference type="Gene3D" id="1.20.1050.10">
    <property type="match status" value="1"/>
</dbReference>
<comment type="caution">
    <text evidence="3">The sequence shown here is derived from an EMBL/GenBank/DDBJ whole genome shotgun (WGS) entry which is preliminary data.</text>
</comment>
<dbReference type="Proteomes" id="UP000292052">
    <property type="component" value="Unassembled WGS sequence"/>
</dbReference>
<accession>A0A482VEE6</accession>
<dbReference type="STRING" id="1661398.A0A482VEE6"/>
<dbReference type="EMBL" id="QDEB01109739">
    <property type="protein sequence ID" value="RZB66619.1"/>
    <property type="molecule type" value="Genomic_DNA"/>
</dbReference>
<feature type="compositionally biased region" description="Polar residues" evidence="1">
    <location>
        <begin position="1"/>
        <end position="10"/>
    </location>
</feature>
<proteinExistence type="predicted"/>
<dbReference type="OrthoDB" id="414243at2759"/>
<dbReference type="AlphaFoldDB" id="A0A482VEE6"/>
<feature type="region of interest" description="Disordered" evidence="1">
    <location>
        <begin position="1"/>
        <end position="35"/>
    </location>
</feature>
<feature type="domain" description="GST C-terminal" evidence="2">
    <location>
        <begin position="1"/>
        <end position="119"/>
    </location>
</feature>
<dbReference type="InterPro" id="IPR036282">
    <property type="entry name" value="Glutathione-S-Trfase_C_sf"/>
</dbReference>
<dbReference type="PROSITE" id="PS50405">
    <property type="entry name" value="GST_CTER"/>
    <property type="match status" value="1"/>
</dbReference>
<dbReference type="InterPro" id="IPR004046">
    <property type="entry name" value="GST_C"/>
</dbReference>
<organism evidence="3 4">
    <name type="scientific">Asbolus verrucosus</name>
    <name type="common">Desert ironclad beetle</name>
    <dbReference type="NCBI Taxonomy" id="1661398"/>
    <lineage>
        <taxon>Eukaryota</taxon>
        <taxon>Metazoa</taxon>
        <taxon>Ecdysozoa</taxon>
        <taxon>Arthropoda</taxon>
        <taxon>Hexapoda</taxon>
        <taxon>Insecta</taxon>
        <taxon>Pterygota</taxon>
        <taxon>Neoptera</taxon>
        <taxon>Endopterygota</taxon>
        <taxon>Coleoptera</taxon>
        <taxon>Polyphaga</taxon>
        <taxon>Cucujiformia</taxon>
        <taxon>Tenebrionidae</taxon>
        <taxon>Pimeliinae</taxon>
        <taxon>Asbolus</taxon>
    </lineage>
</organism>
<evidence type="ECO:0000313" key="3">
    <source>
        <dbReference type="EMBL" id="RZB66619.1"/>
    </source>
</evidence>
<name>A0A482VEE6_ASBVE</name>